<evidence type="ECO:0000313" key="1">
    <source>
        <dbReference type="EMBL" id="ACU64515.1"/>
    </source>
</evidence>
<evidence type="ECO:0000313" key="2">
    <source>
        <dbReference type="Proteomes" id="UP000002215"/>
    </source>
</evidence>
<proteinExistence type="predicted"/>
<reference evidence="1 2" key="2">
    <citation type="journal article" date="2010" name="Stand. Genomic Sci.">
        <title>Complete genome sequence of Chitinophaga pinensis type strain (UQM 2034).</title>
        <authorList>
            <person name="Glavina Del Rio T."/>
            <person name="Abt B."/>
            <person name="Spring S."/>
            <person name="Lapidus A."/>
            <person name="Nolan M."/>
            <person name="Tice H."/>
            <person name="Copeland A."/>
            <person name="Cheng J.F."/>
            <person name="Chen F."/>
            <person name="Bruce D."/>
            <person name="Goodwin L."/>
            <person name="Pitluck S."/>
            <person name="Ivanova N."/>
            <person name="Mavromatis K."/>
            <person name="Mikhailova N."/>
            <person name="Pati A."/>
            <person name="Chen A."/>
            <person name="Palaniappan K."/>
            <person name="Land M."/>
            <person name="Hauser L."/>
            <person name="Chang Y.J."/>
            <person name="Jeffries C.D."/>
            <person name="Chain P."/>
            <person name="Saunders E."/>
            <person name="Detter J.C."/>
            <person name="Brettin T."/>
            <person name="Rohde M."/>
            <person name="Goker M."/>
            <person name="Bristow J."/>
            <person name="Eisen J.A."/>
            <person name="Markowitz V."/>
            <person name="Hugenholtz P."/>
            <person name="Kyrpides N.C."/>
            <person name="Klenk H.P."/>
            <person name="Lucas S."/>
        </authorList>
    </citation>
    <scope>NUCLEOTIDE SEQUENCE [LARGE SCALE GENOMIC DNA]</scope>
    <source>
        <strain evidence="2">ATCC 43595 / DSM 2588 / LMG 13176 / NBRC 15968 / NCIMB 11800 / UQM 2034</strain>
    </source>
</reference>
<reference evidence="2" key="1">
    <citation type="submission" date="2009-08" db="EMBL/GenBank/DDBJ databases">
        <title>The complete genome of Chitinophaga pinensis DSM 2588.</title>
        <authorList>
            <consortium name="US DOE Joint Genome Institute (JGI-PGF)"/>
            <person name="Lucas S."/>
            <person name="Copeland A."/>
            <person name="Lapidus A."/>
            <person name="Glavina del Rio T."/>
            <person name="Dalin E."/>
            <person name="Tice H."/>
            <person name="Bruce D."/>
            <person name="Goodwin L."/>
            <person name="Pitluck S."/>
            <person name="Kyrpides N."/>
            <person name="Mavromatis K."/>
            <person name="Ivanova N."/>
            <person name="Mikhailova N."/>
            <person name="Sims D."/>
            <person name="Meinche L."/>
            <person name="Brettin T."/>
            <person name="Detter J.C."/>
            <person name="Han C."/>
            <person name="Larimer F."/>
            <person name="Land M."/>
            <person name="Hauser L."/>
            <person name="Markowitz V."/>
            <person name="Cheng J.-F."/>
            <person name="Hugenholtz P."/>
            <person name="Woyke T."/>
            <person name="Wu D."/>
            <person name="Spring S."/>
            <person name="Klenk H.-P."/>
            <person name="Eisen J.A."/>
        </authorList>
    </citation>
    <scope>NUCLEOTIDE SEQUENCE [LARGE SCALE GENOMIC DNA]</scope>
    <source>
        <strain evidence="2">ATCC 43595 / DSM 2588 / LMG 13176 / NBRC 15968 / NCIMB 11800 / UQM 2034</strain>
    </source>
</reference>
<organism evidence="1 2">
    <name type="scientific">Chitinophaga pinensis (strain ATCC 43595 / DSM 2588 / LMG 13176 / NBRC 15968 / NCIMB 11800 / UQM 2034)</name>
    <dbReference type="NCBI Taxonomy" id="485918"/>
    <lineage>
        <taxon>Bacteria</taxon>
        <taxon>Pseudomonadati</taxon>
        <taxon>Bacteroidota</taxon>
        <taxon>Chitinophagia</taxon>
        <taxon>Chitinophagales</taxon>
        <taxon>Chitinophagaceae</taxon>
        <taxon>Chitinophaga</taxon>
    </lineage>
</organism>
<dbReference type="KEGG" id="cpi:Cpin_7114"/>
<gene>
    <name evidence="1" type="ordered locus">Cpin_7114</name>
</gene>
<protein>
    <submittedName>
        <fullName evidence="1">Uncharacterized protein</fullName>
    </submittedName>
</protein>
<dbReference type="Proteomes" id="UP000002215">
    <property type="component" value="Chromosome"/>
</dbReference>
<accession>A0A979GBQ5</accession>
<dbReference type="AlphaFoldDB" id="A0A979GBQ5"/>
<dbReference type="EMBL" id="CP001699">
    <property type="protein sequence ID" value="ACU64515.1"/>
    <property type="molecule type" value="Genomic_DNA"/>
</dbReference>
<name>A0A979GBQ5_CHIPD</name>
<sequence>MRSFISLILTKVKIGGQDFSHFCYITKVQTTPQ</sequence>